<accession>A0A1R1X9T3</accession>
<name>A0A1R1X9T3_9FUNG</name>
<feature type="region of interest" description="Disordered" evidence="4">
    <location>
        <begin position="1"/>
        <end position="28"/>
    </location>
</feature>
<feature type="region of interest" description="Disordered" evidence="4">
    <location>
        <begin position="266"/>
        <end position="289"/>
    </location>
</feature>
<organism evidence="5 6">
    <name type="scientific">Smittium culicis</name>
    <dbReference type="NCBI Taxonomy" id="133412"/>
    <lineage>
        <taxon>Eukaryota</taxon>
        <taxon>Fungi</taxon>
        <taxon>Fungi incertae sedis</taxon>
        <taxon>Zoopagomycota</taxon>
        <taxon>Kickxellomycotina</taxon>
        <taxon>Harpellomycetes</taxon>
        <taxon>Harpellales</taxon>
        <taxon>Legeriomycetaceae</taxon>
        <taxon>Smittium</taxon>
    </lineage>
</organism>
<keyword evidence="3" id="KW-0539">Nucleus</keyword>
<evidence type="ECO:0000256" key="3">
    <source>
        <dbReference type="ARBA" id="ARBA00023242"/>
    </source>
</evidence>
<keyword evidence="6" id="KW-1185">Reference proteome</keyword>
<protein>
    <submittedName>
        <fullName evidence="5">Uncharacterized protein</fullName>
    </submittedName>
</protein>
<dbReference type="AlphaFoldDB" id="A0A1R1X9T3"/>
<reference evidence="5 6" key="1">
    <citation type="submission" date="2017-01" db="EMBL/GenBank/DDBJ databases">
        <authorList>
            <person name="Mah S.A."/>
            <person name="Swanson W.J."/>
            <person name="Moy G.W."/>
            <person name="Vacquier V.D."/>
        </authorList>
    </citation>
    <scope>NUCLEOTIDE SEQUENCE [LARGE SCALE GENOMIC DNA]</scope>
    <source>
        <strain evidence="5 6">GSMNP</strain>
    </source>
</reference>
<dbReference type="Proteomes" id="UP000187283">
    <property type="component" value="Unassembled WGS sequence"/>
</dbReference>
<dbReference type="PANTHER" id="PTHR12940">
    <property type="entry name" value="ES-2 PROTEIN - RELATED"/>
    <property type="match status" value="1"/>
</dbReference>
<dbReference type="PANTHER" id="PTHR12940:SF0">
    <property type="entry name" value="SPLICING FACTOR ESS-2 HOMOLOG"/>
    <property type="match status" value="1"/>
</dbReference>
<dbReference type="Pfam" id="PF09751">
    <property type="entry name" value="Es2"/>
    <property type="match status" value="2"/>
</dbReference>
<proteinExistence type="inferred from homology"/>
<evidence type="ECO:0000313" key="6">
    <source>
        <dbReference type="Proteomes" id="UP000187283"/>
    </source>
</evidence>
<evidence type="ECO:0000256" key="1">
    <source>
        <dbReference type="ARBA" id="ARBA00004123"/>
    </source>
</evidence>
<dbReference type="EMBL" id="LSSN01004510">
    <property type="protein sequence ID" value="OMJ11393.1"/>
    <property type="molecule type" value="Genomic_DNA"/>
</dbReference>
<feature type="compositionally biased region" description="Polar residues" evidence="4">
    <location>
        <begin position="273"/>
        <end position="289"/>
    </location>
</feature>
<dbReference type="STRING" id="133412.A0A1R1X9T3"/>
<dbReference type="GO" id="GO:0071013">
    <property type="term" value="C:catalytic step 2 spliceosome"/>
    <property type="evidence" value="ECO:0007669"/>
    <property type="project" value="TreeGrafter"/>
</dbReference>
<comment type="similarity">
    <text evidence="2">Belongs to the ESS2 family.</text>
</comment>
<comment type="caution">
    <text evidence="5">The sequence shown here is derived from an EMBL/GenBank/DDBJ whole genome shotgun (WGS) entry which is preliminary data.</text>
</comment>
<gene>
    <name evidence="5" type="ORF">AYI70_g9750</name>
</gene>
<evidence type="ECO:0000313" key="5">
    <source>
        <dbReference type="EMBL" id="OMJ11393.1"/>
    </source>
</evidence>
<comment type="subcellular location">
    <subcellularLocation>
        <location evidence="1">Nucleus</location>
    </subcellularLocation>
</comment>
<evidence type="ECO:0000256" key="4">
    <source>
        <dbReference type="SAM" id="MobiDB-lite"/>
    </source>
</evidence>
<sequence>MQSDENISSSDKLTSRKSKKSTLNKNIDTIYNPQHQLVSINTKNDSTQNPGHSLKVLPEEEFISKLDEIVQKTFFPSLVTIDQNSSLNSIRKNVLQDTALNDRIKKLPWLYDQPQNSPVPTISATDTKLVSDKPHSLSIDTWKFKPKNSLMFFNSSHSSEMHENKRAPQKQIVYENTRLPNSDIDSNLISITSQNFLDTPASTSYKFVDSPIREPDDELQPIQLLKNASSSANKTPSSYVVPPTPFREALAHKLAAKSDIARRSAAKKPYLTDLSSHSTRSSYSPASAK</sequence>
<dbReference type="OrthoDB" id="19679at2759"/>
<evidence type="ECO:0000256" key="2">
    <source>
        <dbReference type="ARBA" id="ARBA00009072"/>
    </source>
</evidence>
<dbReference type="InterPro" id="IPR019148">
    <property type="entry name" value="Nuclear_protein_DGCR14_ESS-2"/>
</dbReference>